<comment type="catalytic activity">
    <reaction evidence="6">
        <text>3-phosphoshikimate + phosphoenolpyruvate = 5-O-(1-carboxyvinyl)-3-phosphoshikimate + phosphate</text>
        <dbReference type="Rhea" id="RHEA:21256"/>
        <dbReference type="ChEBI" id="CHEBI:43474"/>
        <dbReference type="ChEBI" id="CHEBI:57701"/>
        <dbReference type="ChEBI" id="CHEBI:58702"/>
        <dbReference type="ChEBI" id="CHEBI:145989"/>
        <dbReference type="EC" id="2.5.1.19"/>
    </reaction>
    <physiologicalReaction direction="left-to-right" evidence="6">
        <dbReference type="Rhea" id="RHEA:21257"/>
    </physiologicalReaction>
</comment>
<feature type="binding site" evidence="7">
    <location>
        <position position="180"/>
    </location>
    <ligand>
        <name>3-phosphoshikimate</name>
        <dbReference type="ChEBI" id="CHEBI:145989"/>
    </ligand>
</feature>
<evidence type="ECO:0000256" key="3">
    <source>
        <dbReference type="ARBA" id="ARBA00022605"/>
    </source>
</evidence>
<dbReference type="GO" id="GO:0005737">
    <property type="term" value="C:cytoplasm"/>
    <property type="evidence" value="ECO:0007669"/>
    <property type="project" value="UniProtKB-SubCell"/>
</dbReference>
<feature type="binding site" evidence="7">
    <location>
        <position position="402"/>
    </location>
    <ligand>
        <name>phosphoenolpyruvate</name>
        <dbReference type="ChEBI" id="CHEBI:58702"/>
    </ligand>
</feature>
<feature type="binding site" evidence="7">
    <location>
        <position position="428"/>
    </location>
    <ligand>
        <name>phosphoenolpyruvate</name>
        <dbReference type="ChEBI" id="CHEBI:58702"/>
    </ligand>
</feature>
<feature type="active site" description="Proton acceptor" evidence="7">
    <location>
        <position position="327"/>
    </location>
</feature>
<dbReference type="SUPFAM" id="SSF55205">
    <property type="entry name" value="EPT/RTPC-like"/>
    <property type="match status" value="1"/>
</dbReference>
<feature type="binding site" evidence="7">
    <location>
        <position position="182"/>
    </location>
    <ligand>
        <name>phosphoenolpyruvate</name>
        <dbReference type="ChEBI" id="CHEBI:58702"/>
    </ligand>
</feature>
<feature type="binding site" evidence="7">
    <location>
        <position position="31"/>
    </location>
    <ligand>
        <name>3-phosphoshikimate</name>
        <dbReference type="ChEBI" id="CHEBI:145989"/>
    </ligand>
</feature>
<evidence type="ECO:0000259" key="8">
    <source>
        <dbReference type="Pfam" id="PF00275"/>
    </source>
</evidence>
<dbReference type="UniPathway" id="UPA00053">
    <property type="reaction ID" value="UER00089"/>
</dbReference>
<comment type="caution">
    <text evidence="9">The sequence shown here is derived from an EMBL/GenBank/DDBJ whole genome shotgun (WGS) entry which is preliminary data.</text>
</comment>
<gene>
    <name evidence="7 9" type="primary">aroA</name>
    <name evidence="9" type="ORF">KDI_06610</name>
</gene>
<dbReference type="GO" id="GO:0008652">
    <property type="term" value="P:amino acid biosynthetic process"/>
    <property type="evidence" value="ECO:0007669"/>
    <property type="project" value="UniProtKB-KW"/>
</dbReference>
<organism evidence="9 10">
    <name type="scientific">Dictyobacter arantiisoli</name>
    <dbReference type="NCBI Taxonomy" id="2014874"/>
    <lineage>
        <taxon>Bacteria</taxon>
        <taxon>Bacillati</taxon>
        <taxon>Chloroflexota</taxon>
        <taxon>Ktedonobacteria</taxon>
        <taxon>Ktedonobacterales</taxon>
        <taxon>Dictyobacteraceae</taxon>
        <taxon>Dictyobacter</taxon>
    </lineage>
</organism>
<dbReference type="InterPro" id="IPR036968">
    <property type="entry name" value="Enolpyruvate_Tfrase_sf"/>
</dbReference>
<keyword evidence="5 7" id="KW-0057">Aromatic amino acid biosynthesis</keyword>
<evidence type="ECO:0000313" key="9">
    <source>
        <dbReference type="EMBL" id="GCF07097.1"/>
    </source>
</evidence>
<feature type="binding site" evidence="7">
    <location>
        <position position="134"/>
    </location>
    <ligand>
        <name>phosphoenolpyruvate</name>
        <dbReference type="ChEBI" id="CHEBI:58702"/>
    </ligand>
</feature>
<evidence type="ECO:0000313" key="10">
    <source>
        <dbReference type="Proteomes" id="UP000322530"/>
    </source>
</evidence>
<dbReference type="EMBL" id="BIXY01000005">
    <property type="protein sequence ID" value="GCF07097.1"/>
    <property type="molecule type" value="Genomic_DNA"/>
</dbReference>
<dbReference type="PANTHER" id="PTHR21090:SF5">
    <property type="entry name" value="PENTAFUNCTIONAL AROM POLYPEPTIDE"/>
    <property type="match status" value="1"/>
</dbReference>
<feature type="binding site" evidence="7">
    <location>
        <position position="182"/>
    </location>
    <ligand>
        <name>3-phosphoshikimate</name>
        <dbReference type="ChEBI" id="CHEBI:145989"/>
    </ligand>
</feature>
<keyword evidence="4 7" id="KW-0808">Transferase</keyword>
<feature type="binding site" evidence="7">
    <location>
        <position position="105"/>
    </location>
    <ligand>
        <name>phosphoenolpyruvate</name>
        <dbReference type="ChEBI" id="CHEBI:58702"/>
    </ligand>
</feature>
<comment type="pathway">
    <text evidence="1 7">Metabolic intermediate biosynthesis; chorismate biosynthesis; chorismate from D-erythrose 4-phosphate and phosphoenolpyruvate: step 6/7.</text>
</comment>
<feature type="binding site" evidence="7">
    <location>
        <position position="354"/>
    </location>
    <ligand>
        <name>3-phosphoshikimate</name>
        <dbReference type="ChEBI" id="CHEBI:145989"/>
    </ligand>
</feature>
<name>A0A5A5T6S7_9CHLR</name>
<comment type="subunit">
    <text evidence="7">Monomer.</text>
</comment>
<dbReference type="GO" id="GO:0003866">
    <property type="term" value="F:3-phosphoshikimate 1-carboxyvinyltransferase activity"/>
    <property type="evidence" value="ECO:0007669"/>
    <property type="project" value="UniProtKB-UniRule"/>
</dbReference>
<dbReference type="PANTHER" id="PTHR21090">
    <property type="entry name" value="AROM/DEHYDROQUINATE SYNTHASE"/>
    <property type="match status" value="1"/>
</dbReference>
<dbReference type="Proteomes" id="UP000322530">
    <property type="component" value="Unassembled WGS sequence"/>
</dbReference>
<keyword evidence="3 7" id="KW-0028">Amino-acid biosynthesis</keyword>
<reference evidence="9 10" key="1">
    <citation type="submission" date="2019-01" db="EMBL/GenBank/DDBJ databases">
        <title>Draft genome sequence of Dictyobacter sp. Uno17.</title>
        <authorList>
            <person name="Wang C.M."/>
            <person name="Zheng Y."/>
            <person name="Sakai Y."/>
            <person name="Abe K."/>
            <person name="Yokota A."/>
            <person name="Yabe S."/>
        </authorList>
    </citation>
    <scope>NUCLEOTIDE SEQUENCE [LARGE SCALE GENOMIC DNA]</scope>
    <source>
        <strain evidence="9 10">Uno17</strain>
    </source>
</reference>
<comment type="caution">
    <text evidence="7">Lacks conserved residue(s) required for the propagation of feature annotation.</text>
</comment>
<dbReference type="InterPro" id="IPR001986">
    <property type="entry name" value="Enolpyruvate_Tfrase_dom"/>
</dbReference>
<comment type="subcellular location">
    <subcellularLocation>
        <location evidence="7">Cytoplasm</location>
    </subcellularLocation>
</comment>
<evidence type="ECO:0000256" key="2">
    <source>
        <dbReference type="ARBA" id="ARBA00009948"/>
    </source>
</evidence>
<evidence type="ECO:0000256" key="4">
    <source>
        <dbReference type="ARBA" id="ARBA00022679"/>
    </source>
</evidence>
<keyword evidence="10" id="KW-1185">Reference proteome</keyword>
<feature type="binding site" evidence="7">
    <location>
        <position position="181"/>
    </location>
    <ligand>
        <name>3-phosphoshikimate</name>
        <dbReference type="ChEBI" id="CHEBI:145989"/>
    </ligand>
</feature>
<dbReference type="Pfam" id="PF00275">
    <property type="entry name" value="EPSP_synthase"/>
    <property type="match status" value="1"/>
</dbReference>
<dbReference type="EC" id="2.5.1.19" evidence="7"/>
<accession>A0A5A5T6S7</accession>
<feature type="binding site" evidence="7">
    <location>
        <position position="327"/>
    </location>
    <ligand>
        <name>3-phosphoshikimate</name>
        <dbReference type="ChEBI" id="CHEBI:145989"/>
    </ligand>
</feature>
<feature type="binding site" evidence="7">
    <location>
        <position position="31"/>
    </location>
    <ligand>
        <name>phosphoenolpyruvate</name>
        <dbReference type="ChEBI" id="CHEBI:58702"/>
    </ligand>
</feature>
<feature type="binding site" evidence="7">
    <location>
        <position position="208"/>
    </location>
    <ligand>
        <name>3-phosphoshikimate</name>
        <dbReference type="ChEBI" id="CHEBI:145989"/>
    </ligand>
</feature>
<dbReference type="InterPro" id="IPR023193">
    <property type="entry name" value="EPSP_synthase_CS"/>
</dbReference>
<dbReference type="GO" id="GO:0009423">
    <property type="term" value="P:chorismate biosynthetic process"/>
    <property type="evidence" value="ECO:0007669"/>
    <property type="project" value="UniProtKB-UniRule"/>
</dbReference>
<evidence type="ECO:0000256" key="1">
    <source>
        <dbReference type="ARBA" id="ARBA00004811"/>
    </source>
</evidence>
<dbReference type="InterPro" id="IPR013792">
    <property type="entry name" value="RNA3'P_cycl/enolpyr_Trfase_a/b"/>
</dbReference>
<dbReference type="Gene3D" id="3.65.10.10">
    <property type="entry name" value="Enolpyruvate transferase domain"/>
    <property type="match status" value="2"/>
</dbReference>
<dbReference type="InterPro" id="IPR006264">
    <property type="entry name" value="EPSP_synthase"/>
</dbReference>
<dbReference type="GO" id="GO:0009073">
    <property type="term" value="P:aromatic amino acid family biosynthetic process"/>
    <property type="evidence" value="ECO:0007669"/>
    <property type="project" value="UniProtKB-KW"/>
</dbReference>
<dbReference type="NCBIfam" id="TIGR01356">
    <property type="entry name" value="aroA"/>
    <property type="match status" value="1"/>
</dbReference>
<evidence type="ECO:0000256" key="6">
    <source>
        <dbReference type="ARBA" id="ARBA00044633"/>
    </source>
</evidence>
<evidence type="ECO:0000256" key="7">
    <source>
        <dbReference type="HAMAP-Rule" id="MF_00210"/>
    </source>
</evidence>
<feature type="domain" description="Enolpyruvate transferase" evidence="8">
    <location>
        <begin position="26"/>
        <end position="437"/>
    </location>
</feature>
<protein>
    <recommendedName>
        <fullName evidence="7">3-phosphoshikimate 1-carboxyvinyltransferase</fullName>
        <ecNumber evidence="7">2.5.1.19</ecNumber>
    </recommendedName>
    <alternativeName>
        <fullName evidence="7">5-enolpyruvylshikimate-3-phosphate synthase</fullName>
        <shortName evidence="7">EPSP synthase</shortName>
        <shortName evidence="7">EPSPS</shortName>
    </alternativeName>
</protein>
<dbReference type="OrthoDB" id="9809920at2"/>
<feature type="binding site" evidence="7">
    <location>
        <position position="36"/>
    </location>
    <ligand>
        <name>3-phosphoshikimate</name>
        <dbReference type="ChEBI" id="CHEBI:145989"/>
    </ligand>
</feature>
<dbReference type="PIRSF" id="PIRSF000505">
    <property type="entry name" value="EPSPS"/>
    <property type="match status" value="1"/>
</dbReference>
<evidence type="ECO:0000256" key="5">
    <source>
        <dbReference type="ARBA" id="ARBA00023141"/>
    </source>
</evidence>
<dbReference type="HAMAP" id="MF_00210">
    <property type="entry name" value="EPSP_synth"/>
    <property type="match status" value="1"/>
</dbReference>
<feature type="binding site" evidence="7">
    <location>
        <position position="358"/>
    </location>
    <ligand>
        <name>phosphoenolpyruvate</name>
        <dbReference type="ChEBI" id="CHEBI:58702"/>
    </ligand>
</feature>
<sequence length="448" mass="48265">MTENVSETRPKKIFVGPSHLLPAQPEVPSSKYYTLRYVLAATLAVGESRIILPAFSDDSDALFCGCRMLGAELHWEDEQEQVLVIRGVERPTSSGPLTINVGNAGAVARLLLGLGALLPEVTFVTDHPESLGKRPNRELLEALTSLGVICEGTGPEGCLPITLRRNELHGGHVTISGARSSQYLSALLFLAPLLPEGLEIDVVDGLKSQPLVRATLEVLQEAGIVVSHDAALLHFHIAPGQRYQPRTYRIPGDYPSAAALLAAYAVSNDPSSILHLDRLRPGDEVGDVLLQTFKDMGADMQIAGENVTLRGGRRLQGFELDGDPVIDCIPVLVAAACFAEGESIISNIESLHYKESDRINDLCSELRRAGCNVEPQSDAIIIHGQPQGVEGGVTVDGHSDHRLLMALAIVALRSHRGLTLTGAEHISKSYPHFFTELQSFGATIRTIV</sequence>
<proteinExistence type="inferred from homology"/>
<comment type="similarity">
    <text evidence="2 7">Belongs to the EPSP synthase family.</text>
</comment>
<comment type="function">
    <text evidence="7">Catalyzes the transfer of the enolpyruvyl moiety of phosphoenolpyruvate (PEP) to the 5-hydroxyl of shikimate-3-phosphate (S3P) to produce enolpyruvyl shikimate-3-phosphate and inorganic phosphate.</text>
</comment>
<keyword evidence="7" id="KW-0963">Cytoplasm</keyword>
<dbReference type="AlphaFoldDB" id="A0A5A5T6S7"/>
<dbReference type="PROSITE" id="PS00104">
    <property type="entry name" value="EPSP_SYNTHASE_1"/>
    <property type="match status" value="1"/>
</dbReference>